<keyword evidence="9" id="KW-0460">Magnesium</keyword>
<keyword evidence="11" id="KW-0804">Transcription</keyword>
<dbReference type="GO" id="GO:0005737">
    <property type="term" value="C:cytoplasm"/>
    <property type="evidence" value="ECO:0007669"/>
    <property type="project" value="TreeGrafter"/>
</dbReference>
<feature type="domain" description="Toprim" evidence="12">
    <location>
        <begin position="255"/>
        <end position="336"/>
    </location>
</feature>
<dbReference type="Gene3D" id="3.40.1360.10">
    <property type="match status" value="1"/>
</dbReference>
<dbReference type="GO" id="GO:0006269">
    <property type="term" value="P:DNA replication, synthesis of primer"/>
    <property type="evidence" value="ECO:0007669"/>
    <property type="project" value="UniProtKB-KW"/>
</dbReference>
<evidence type="ECO:0000313" key="13">
    <source>
        <dbReference type="EMBL" id="KAJ3634472.1"/>
    </source>
</evidence>
<evidence type="ECO:0000256" key="7">
    <source>
        <dbReference type="ARBA" id="ARBA00022771"/>
    </source>
</evidence>
<dbReference type="SUPFAM" id="SSF57783">
    <property type="entry name" value="Zinc beta-ribbon"/>
    <property type="match status" value="1"/>
</dbReference>
<dbReference type="PIRSF" id="PIRSF002811">
    <property type="entry name" value="DnaG"/>
    <property type="match status" value="1"/>
</dbReference>
<dbReference type="InterPro" id="IPR006171">
    <property type="entry name" value="TOPRIM_dom"/>
</dbReference>
<evidence type="ECO:0000256" key="1">
    <source>
        <dbReference type="ARBA" id="ARBA00022478"/>
    </source>
</evidence>
<dbReference type="InterPro" id="IPR030846">
    <property type="entry name" value="DnaG_bac"/>
</dbReference>
<dbReference type="SMART" id="SM00400">
    <property type="entry name" value="ZnF_CHCC"/>
    <property type="match status" value="1"/>
</dbReference>
<dbReference type="InterPro" id="IPR006295">
    <property type="entry name" value="DNA_primase_DnaG"/>
</dbReference>
<dbReference type="NCBIfam" id="TIGR01391">
    <property type="entry name" value="dnaG"/>
    <property type="match status" value="1"/>
</dbReference>
<dbReference type="HAMAP" id="MF_00974">
    <property type="entry name" value="DNA_primase_DnaG"/>
    <property type="match status" value="1"/>
</dbReference>
<dbReference type="PROSITE" id="PS50880">
    <property type="entry name" value="TOPRIM"/>
    <property type="match status" value="1"/>
</dbReference>
<dbReference type="GO" id="GO:0000428">
    <property type="term" value="C:DNA-directed RNA polymerase complex"/>
    <property type="evidence" value="ECO:0007669"/>
    <property type="project" value="UniProtKB-KW"/>
</dbReference>
<dbReference type="GO" id="GO:0008270">
    <property type="term" value="F:zinc ion binding"/>
    <property type="evidence" value="ECO:0007669"/>
    <property type="project" value="UniProtKB-KW"/>
</dbReference>
<keyword evidence="3" id="KW-0808">Transferase</keyword>
<dbReference type="InterPro" id="IPR013264">
    <property type="entry name" value="DNAG_N"/>
</dbReference>
<dbReference type="InterPro" id="IPR050219">
    <property type="entry name" value="DnaG_primase"/>
</dbReference>
<keyword evidence="5" id="KW-0235">DNA replication</keyword>
<dbReference type="Pfam" id="PF08275">
    <property type="entry name" value="DNAG_N"/>
    <property type="match status" value="1"/>
</dbReference>
<sequence length="585" mass="66770">MTPTSEVDLILQKANIADVIGRYIEVIKKGNSYVAVCPFHDDSSPSLNISTEKKIFKCFACGVGGNAIGFVQRFKSLSFPEALAEVGKSVGVDIKVNSNIKPKYSTIQEKIIAINEDAVNYFSTMLFTKEGEGARKYLEDRKVSLQEIRTYDIGFAKQKYNLYNYLREKKNYSVAEIEASALFRKSGLTYLPIFFNRLIFPITDFDGKVIGFSGRVIEKKENVPKYLNTSENPLFKKSHIAYNFHNAESAIRIKNEIIILEGYMDVISLNRIGVKNSVAIMGTSLSEFHIKEFQKLTSNFTIFLDGDGPGVNATFKLIKQLSNYDLKIKVVFNQTNLDPDELIRDGEKQKVIDMIEKAKLPSEFALEVAREKISTDDSLEKKDEALKNVFEILQFDKSEVHANNIQNMLATLLNVDVVSIKNEFAKFISENKKVERKSSNMNVEEKKVQQNIQQVKHVQDEMDLIAEQMQNDHFDYDSNVIEESYFIPNELPIEEITNEMVPKIFVGTGLDFEYKSPTYYFAVYILVIAILNNLDLVKNNTTITALLDGECRNLLQTIFDIKNEHPEYSEREILIELQNGQYIVQ</sequence>
<keyword evidence="8" id="KW-0862">Zinc</keyword>
<dbReference type="Pfam" id="PF01807">
    <property type="entry name" value="Zn_ribbon_DnaG"/>
    <property type="match status" value="1"/>
</dbReference>
<dbReference type="Gene3D" id="3.90.980.10">
    <property type="entry name" value="DNA primase, catalytic core, N-terminal domain"/>
    <property type="match status" value="1"/>
</dbReference>
<dbReference type="SMART" id="SM00493">
    <property type="entry name" value="TOPRIM"/>
    <property type="match status" value="1"/>
</dbReference>
<dbReference type="CDD" id="cd03364">
    <property type="entry name" value="TOPRIM_DnaG_primases"/>
    <property type="match status" value="1"/>
</dbReference>
<evidence type="ECO:0000256" key="2">
    <source>
        <dbReference type="ARBA" id="ARBA00022515"/>
    </source>
</evidence>
<dbReference type="EMBL" id="JALNTZ010000464">
    <property type="protein sequence ID" value="KAJ3634472.1"/>
    <property type="molecule type" value="Genomic_DNA"/>
</dbReference>
<evidence type="ECO:0000256" key="3">
    <source>
        <dbReference type="ARBA" id="ARBA00022679"/>
    </source>
</evidence>
<evidence type="ECO:0000256" key="11">
    <source>
        <dbReference type="ARBA" id="ARBA00023163"/>
    </source>
</evidence>
<dbReference type="Proteomes" id="UP001168821">
    <property type="component" value="Unassembled WGS sequence"/>
</dbReference>
<keyword evidence="2" id="KW-0639">Primosome</keyword>
<dbReference type="InterPro" id="IPR034151">
    <property type="entry name" value="TOPRIM_DnaG_bac"/>
</dbReference>
<evidence type="ECO:0000256" key="5">
    <source>
        <dbReference type="ARBA" id="ARBA00022705"/>
    </source>
</evidence>
<keyword evidence="6" id="KW-0479">Metal-binding</keyword>
<keyword evidence="10" id="KW-0238">DNA-binding</keyword>
<evidence type="ECO:0000313" key="14">
    <source>
        <dbReference type="Proteomes" id="UP001168821"/>
    </source>
</evidence>
<evidence type="ECO:0000256" key="4">
    <source>
        <dbReference type="ARBA" id="ARBA00022695"/>
    </source>
</evidence>
<comment type="caution">
    <text evidence="13">The sequence shown here is derived from an EMBL/GenBank/DDBJ whole genome shotgun (WGS) entry which is preliminary data.</text>
</comment>
<keyword evidence="14" id="KW-1185">Reference proteome</keyword>
<keyword evidence="1" id="KW-0240">DNA-directed RNA polymerase</keyword>
<dbReference type="Gene3D" id="3.90.580.10">
    <property type="entry name" value="Zinc finger, CHC2-type domain"/>
    <property type="match status" value="1"/>
</dbReference>
<keyword evidence="7" id="KW-0863">Zinc-finger</keyword>
<gene>
    <name evidence="13" type="ORF">Zmor_016453</name>
</gene>
<name>A0AA38HJB2_9CUCU</name>
<dbReference type="InterPro" id="IPR036977">
    <property type="entry name" value="DNA_primase_Znf_CHC2"/>
</dbReference>
<reference evidence="13" key="1">
    <citation type="journal article" date="2023" name="G3 (Bethesda)">
        <title>Whole genome assemblies of Zophobas morio and Tenebrio molitor.</title>
        <authorList>
            <person name="Kaur S."/>
            <person name="Stinson S.A."/>
            <person name="diCenzo G.C."/>
        </authorList>
    </citation>
    <scope>NUCLEOTIDE SEQUENCE</scope>
    <source>
        <strain evidence="13">QUZm001</strain>
    </source>
</reference>
<dbReference type="GO" id="GO:0003899">
    <property type="term" value="F:DNA-directed RNA polymerase activity"/>
    <property type="evidence" value="ECO:0007669"/>
    <property type="project" value="InterPro"/>
</dbReference>
<evidence type="ECO:0000256" key="10">
    <source>
        <dbReference type="ARBA" id="ARBA00023125"/>
    </source>
</evidence>
<protein>
    <recommendedName>
        <fullName evidence="12">Toprim domain-containing protein</fullName>
    </recommendedName>
</protein>
<dbReference type="SUPFAM" id="SSF56731">
    <property type="entry name" value="DNA primase core"/>
    <property type="match status" value="1"/>
</dbReference>
<evidence type="ECO:0000256" key="6">
    <source>
        <dbReference type="ARBA" id="ARBA00022723"/>
    </source>
</evidence>
<keyword evidence="4" id="KW-0548">Nucleotidyltransferase</keyword>
<dbReference type="PANTHER" id="PTHR30313:SF2">
    <property type="entry name" value="DNA PRIMASE"/>
    <property type="match status" value="1"/>
</dbReference>
<evidence type="ECO:0000256" key="9">
    <source>
        <dbReference type="ARBA" id="ARBA00022842"/>
    </source>
</evidence>
<evidence type="ECO:0000256" key="8">
    <source>
        <dbReference type="ARBA" id="ARBA00022833"/>
    </source>
</evidence>
<dbReference type="Pfam" id="PF13662">
    <property type="entry name" value="Toprim_4"/>
    <property type="match status" value="1"/>
</dbReference>
<dbReference type="GO" id="GO:0003677">
    <property type="term" value="F:DNA binding"/>
    <property type="evidence" value="ECO:0007669"/>
    <property type="project" value="UniProtKB-KW"/>
</dbReference>
<dbReference type="AlphaFoldDB" id="A0AA38HJB2"/>
<organism evidence="13 14">
    <name type="scientific">Zophobas morio</name>
    <dbReference type="NCBI Taxonomy" id="2755281"/>
    <lineage>
        <taxon>Eukaryota</taxon>
        <taxon>Metazoa</taxon>
        <taxon>Ecdysozoa</taxon>
        <taxon>Arthropoda</taxon>
        <taxon>Hexapoda</taxon>
        <taxon>Insecta</taxon>
        <taxon>Pterygota</taxon>
        <taxon>Neoptera</taxon>
        <taxon>Endopterygota</taxon>
        <taxon>Coleoptera</taxon>
        <taxon>Polyphaga</taxon>
        <taxon>Cucujiformia</taxon>
        <taxon>Tenebrionidae</taxon>
        <taxon>Zophobas</taxon>
    </lineage>
</organism>
<accession>A0AA38HJB2</accession>
<dbReference type="InterPro" id="IPR037068">
    <property type="entry name" value="DNA_primase_core_N_sf"/>
</dbReference>
<dbReference type="PANTHER" id="PTHR30313">
    <property type="entry name" value="DNA PRIMASE"/>
    <property type="match status" value="1"/>
</dbReference>
<evidence type="ECO:0000259" key="12">
    <source>
        <dbReference type="PROSITE" id="PS50880"/>
    </source>
</evidence>
<proteinExistence type="inferred from homology"/>
<dbReference type="InterPro" id="IPR002694">
    <property type="entry name" value="Znf_CHC2"/>
</dbReference>